<evidence type="ECO:0000313" key="1">
    <source>
        <dbReference type="EMBL" id="POG71760.1"/>
    </source>
</evidence>
<name>A0A2P4Q2A2_RHIID</name>
<dbReference type="Proteomes" id="UP000018888">
    <property type="component" value="Unassembled WGS sequence"/>
</dbReference>
<gene>
    <name evidence="1" type="ORF">GLOIN_2v1774462</name>
</gene>
<keyword evidence="2" id="KW-1185">Reference proteome</keyword>
<organism evidence="1 2">
    <name type="scientific">Rhizophagus irregularis (strain DAOM 181602 / DAOM 197198 / MUCL 43194)</name>
    <name type="common">Arbuscular mycorrhizal fungus</name>
    <name type="synonym">Glomus intraradices</name>
    <dbReference type="NCBI Taxonomy" id="747089"/>
    <lineage>
        <taxon>Eukaryota</taxon>
        <taxon>Fungi</taxon>
        <taxon>Fungi incertae sedis</taxon>
        <taxon>Mucoromycota</taxon>
        <taxon>Glomeromycotina</taxon>
        <taxon>Glomeromycetes</taxon>
        <taxon>Glomerales</taxon>
        <taxon>Glomeraceae</taxon>
        <taxon>Rhizophagus</taxon>
    </lineage>
</organism>
<reference evidence="1 2" key="2">
    <citation type="journal article" date="2018" name="New Phytol.">
        <title>High intraspecific genome diversity in the model arbuscular mycorrhizal symbiont Rhizophagus irregularis.</title>
        <authorList>
            <person name="Chen E.C.H."/>
            <person name="Morin E."/>
            <person name="Beaudet D."/>
            <person name="Noel J."/>
            <person name="Yildirir G."/>
            <person name="Ndikumana S."/>
            <person name="Charron P."/>
            <person name="St-Onge C."/>
            <person name="Giorgi J."/>
            <person name="Kruger M."/>
            <person name="Marton T."/>
            <person name="Ropars J."/>
            <person name="Grigoriev I.V."/>
            <person name="Hainaut M."/>
            <person name="Henrissat B."/>
            <person name="Roux C."/>
            <person name="Martin F."/>
            <person name="Corradi N."/>
        </authorList>
    </citation>
    <scope>NUCLEOTIDE SEQUENCE [LARGE SCALE GENOMIC DNA]</scope>
    <source>
        <strain evidence="1 2">DAOM 197198</strain>
    </source>
</reference>
<dbReference type="VEuPathDB" id="FungiDB:RhiirFUN_025109"/>
<comment type="caution">
    <text evidence="1">The sequence shown here is derived from an EMBL/GenBank/DDBJ whole genome shotgun (WGS) entry which is preliminary data.</text>
</comment>
<protein>
    <submittedName>
        <fullName evidence="1">Uncharacterized protein</fullName>
    </submittedName>
</protein>
<sequence>MTTSTKGKKQEKGANGRYMFRDTSRTLEVLSIHAELQTSKEYCSNPYYRAITKKENIPTPPWIPLLSEHLIYSWEIYENVEMSELIYSGVNSDFFVSMKKYIKLSGEISIPDVLSLRDPNIIYDLQLKVNSIYPHLFNITATKSQNKIAKLTTTMQKKGEKLLKKVSVISQPPIICHGIEIKKPGMQLTPEATLALAVEYEALKKLEDTSRKQIKRAKTNNEYMKNLKYKLHEEKDQELLNNWIQKTLEKTNIESTIFVSTDQIGHNLQIKIKCKICQGITEYSNESLNAQFSSLAAGAGLVGGVNRQQLQTIFSIIGITAQSSKGHYHNKQNEYLEKINDEAEISAQIALTKAIAHIKAKGKRILHTSFDCSWSHCQNANQASGELIYQGNLDGYDHKPVIAFATAEKPRKLKKRNGQEYEVFHGNHEKTSRQMEHAILLRIIEKIVPVLEAAEVLLDIEVDGDLNSNKTLNNIPCVSKVYADLKHIGKNIRSIFGDYEEM</sequence>
<dbReference type="EMBL" id="AUPC02000104">
    <property type="protein sequence ID" value="POG71760.1"/>
    <property type="molecule type" value="Genomic_DNA"/>
</dbReference>
<dbReference type="AlphaFoldDB" id="A0A2P4Q2A2"/>
<reference evidence="1 2" key="1">
    <citation type="journal article" date="2013" name="Proc. Natl. Acad. Sci. U.S.A.">
        <title>Genome of an arbuscular mycorrhizal fungus provides insight into the oldest plant symbiosis.</title>
        <authorList>
            <person name="Tisserant E."/>
            <person name="Malbreil M."/>
            <person name="Kuo A."/>
            <person name="Kohler A."/>
            <person name="Symeonidi A."/>
            <person name="Balestrini R."/>
            <person name="Charron P."/>
            <person name="Duensing N."/>
            <person name="Frei Dit Frey N."/>
            <person name="Gianinazzi-Pearson V."/>
            <person name="Gilbert L.B."/>
            <person name="Handa Y."/>
            <person name="Herr J.R."/>
            <person name="Hijri M."/>
            <person name="Koul R."/>
            <person name="Kawaguchi M."/>
            <person name="Krajinski F."/>
            <person name="Lammers P.J."/>
            <person name="Masclaux F.G."/>
            <person name="Murat C."/>
            <person name="Morin E."/>
            <person name="Ndikumana S."/>
            <person name="Pagni M."/>
            <person name="Petitpierre D."/>
            <person name="Requena N."/>
            <person name="Rosikiewicz P."/>
            <person name="Riley R."/>
            <person name="Saito K."/>
            <person name="San Clemente H."/>
            <person name="Shapiro H."/>
            <person name="van Tuinen D."/>
            <person name="Becard G."/>
            <person name="Bonfante P."/>
            <person name="Paszkowski U."/>
            <person name="Shachar-Hill Y.Y."/>
            <person name="Tuskan G.A."/>
            <person name="Young P.W."/>
            <person name="Sanders I.R."/>
            <person name="Henrissat B."/>
            <person name="Rensing S.A."/>
            <person name="Grigoriev I.V."/>
            <person name="Corradi N."/>
            <person name="Roux C."/>
            <person name="Martin F."/>
        </authorList>
    </citation>
    <scope>NUCLEOTIDE SEQUENCE [LARGE SCALE GENOMIC DNA]</scope>
    <source>
        <strain evidence="1 2">DAOM 197198</strain>
    </source>
</reference>
<proteinExistence type="predicted"/>
<accession>A0A2P4Q2A2</accession>
<evidence type="ECO:0000313" key="2">
    <source>
        <dbReference type="Proteomes" id="UP000018888"/>
    </source>
</evidence>